<proteinExistence type="predicted"/>
<protein>
    <submittedName>
        <fullName evidence="1">Uncharacterized protein</fullName>
    </submittedName>
</protein>
<dbReference type="Proteomes" id="UP001497623">
    <property type="component" value="Unassembled WGS sequence"/>
</dbReference>
<organism evidence="1 2">
    <name type="scientific">Meganyctiphanes norvegica</name>
    <name type="common">Northern krill</name>
    <name type="synonym">Thysanopoda norvegica</name>
    <dbReference type="NCBI Taxonomy" id="48144"/>
    <lineage>
        <taxon>Eukaryota</taxon>
        <taxon>Metazoa</taxon>
        <taxon>Ecdysozoa</taxon>
        <taxon>Arthropoda</taxon>
        <taxon>Crustacea</taxon>
        <taxon>Multicrustacea</taxon>
        <taxon>Malacostraca</taxon>
        <taxon>Eumalacostraca</taxon>
        <taxon>Eucarida</taxon>
        <taxon>Euphausiacea</taxon>
        <taxon>Euphausiidae</taxon>
        <taxon>Meganyctiphanes</taxon>
    </lineage>
</organism>
<reference evidence="1 2" key="1">
    <citation type="submission" date="2024-05" db="EMBL/GenBank/DDBJ databases">
        <authorList>
            <person name="Wallberg A."/>
        </authorList>
    </citation>
    <scope>NUCLEOTIDE SEQUENCE [LARGE SCALE GENOMIC DNA]</scope>
</reference>
<gene>
    <name evidence="1" type="ORF">MNOR_LOCUS34321</name>
</gene>
<evidence type="ECO:0000313" key="1">
    <source>
        <dbReference type="EMBL" id="CAL4172798.1"/>
    </source>
</evidence>
<comment type="caution">
    <text evidence="1">The sequence shown here is derived from an EMBL/GenBank/DDBJ whole genome shotgun (WGS) entry which is preliminary data.</text>
</comment>
<sequence length="128" mass="15010">MYGSQLSNMTSLKVRTVYTQWRKAHRQVLSVPYMTNCDLLPLIAYNMPLESILDCKYISFYKFIATSANKFVSYTAKSKIFDYTSTQSKNMAHLMHKYELDIYEIVSLSKYKVKDHSYNKWVCSVNAE</sequence>
<dbReference type="EMBL" id="CAXKWB010052388">
    <property type="protein sequence ID" value="CAL4172798.1"/>
    <property type="molecule type" value="Genomic_DNA"/>
</dbReference>
<dbReference type="AlphaFoldDB" id="A0AAV2SAM5"/>
<keyword evidence="2" id="KW-1185">Reference proteome</keyword>
<evidence type="ECO:0000313" key="2">
    <source>
        <dbReference type="Proteomes" id="UP001497623"/>
    </source>
</evidence>
<accession>A0AAV2SAM5</accession>
<name>A0AAV2SAM5_MEGNR</name>